<dbReference type="KEGG" id="cvn:111136231"/>
<keyword evidence="1" id="KW-0732">Signal</keyword>
<feature type="chain" id="PRO_5034451391" evidence="1">
    <location>
        <begin position="20"/>
        <end position="198"/>
    </location>
</feature>
<organism evidence="2 3">
    <name type="scientific">Crassostrea virginica</name>
    <name type="common">Eastern oyster</name>
    <dbReference type="NCBI Taxonomy" id="6565"/>
    <lineage>
        <taxon>Eukaryota</taxon>
        <taxon>Metazoa</taxon>
        <taxon>Spiralia</taxon>
        <taxon>Lophotrochozoa</taxon>
        <taxon>Mollusca</taxon>
        <taxon>Bivalvia</taxon>
        <taxon>Autobranchia</taxon>
        <taxon>Pteriomorphia</taxon>
        <taxon>Ostreida</taxon>
        <taxon>Ostreoidea</taxon>
        <taxon>Ostreidae</taxon>
        <taxon>Crassostrea</taxon>
    </lineage>
</organism>
<dbReference type="OrthoDB" id="6133633at2759"/>
<name>A0A8B8ESA9_CRAVI</name>
<reference evidence="3" key="1">
    <citation type="submission" date="2025-08" db="UniProtKB">
        <authorList>
            <consortium name="RefSeq"/>
        </authorList>
    </citation>
    <scope>IDENTIFICATION</scope>
    <source>
        <tissue evidence="3">Whole sample</tissue>
    </source>
</reference>
<accession>A0A8B8ESA9</accession>
<protein>
    <submittedName>
        <fullName evidence="3">Uncharacterized protein LOC111136231</fullName>
    </submittedName>
</protein>
<evidence type="ECO:0000256" key="1">
    <source>
        <dbReference type="SAM" id="SignalP"/>
    </source>
</evidence>
<gene>
    <name evidence="3" type="primary">LOC111136231</name>
</gene>
<dbReference type="RefSeq" id="XP_022342643.1">
    <property type="nucleotide sequence ID" value="XM_022486935.1"/>
</dbReference>
<evidence type="ECO:0000313" key="3">
    <source>
        <dbReference type="RefSeq" id="XP_022342643.1"/>
    </source>
</evidence>
<keyword evidence="2" id="KW-1185">Reference proteome</keyword>
<dbReference type="GeneID" id="111136231"/>
<proteinExistence type="predicted"/>
<evidence type="ECO:0000313" key="2">
    <source>
        <dbReference type="Proteomes" id="UP000694844"/>
    </source>
</evidence>
<sequence length="198" mass="23053">MSTLWPLFPLLSVLPFVHLCCLPRQIRFDILVTGHEEFVNGETYDYSENRSAYYDEDRNCSFIRGAPFGFHMEILTNYTSGIEYTVMDQCEMRVINSDFNKLCLPSNAILQKNSKVPEMEAVSVYRVNITDPTGRLQREYGVVHEGDSCYFLWWTTSGRVQEFGMWKTFSESVTYRNIRTLSGFDHVFEIPGKCREDT</sequence>
<feature type="signal peptide" evidence="1">
    <location>
        <begin position="1"/>
        <end position="19"/>
    </location>
</feature>
<dbReference type="AlphaFoldDB" id="A0A8B8ESA9"/>
<dbReference type="Proteomes" id="UP000694844">
    <property type="component" value="Chromosome 5"/>
</dbReference>